<dbReference type="PANTHER" id="PTHR10579:SF156">
    <property type="entry name" value="VWFA DOMAIN-CONTAINING PROTEIN"/>
    <property type="match status" value="1"/>
</dbReference>
<dbReference type="PROSITE" id="PS50234">
    <property type="entry name" value="VWFA"/>
    <property type="match status" value="1"/>
</dbReference>
<feature type="compositionally biased region" description="Basic and acidic residues" evidence="1">
    <location>
        <begin position="16"/>
        <end position="30"/>
    </location>
</feature>
<feature type="domain" description="VWFA" evidence="2">
    <location>
        <begin position="126"/>
        <end position="314"/>
    </location>
</feature>
<evidence type="ECO:0000256" key="1">
    <source>
        <dbReference type="SAM" id="MobiDB-lite"/>
    </source>
</evidence>
<organism evidence="3 4">
    <name type="scientific">Purpureocillium lavendulum</name>
    <dbReference type="NCBI Taxonomy" id="1247861"/>
    <lineage>
        <taxon>Eukaryota</taxon>
        <taxon>Fungi</taxon>
        <taxon>Dikarya</taxon>
        <taxon>Ascomycota</taxon>
        <taxon>Pezizomycotina</taxon>
        <taxon>Sordariomycetes</taxon>
        <taxon>Hypocreomycetidae</taxon>
        <taxon>Hypocreales</taxon>
        <taxon>Ophiocordycipitaceae</taxon>
        <taxon>Purpureocillium</taxon>
    </lineage>
</organism>
<dbReference type="Pfam" id="PF14624">
    <property type="entry name" value="Vwaint"/>
    <property type="match status" value="1"/>
</dbReference>
<dbReference type="AlphaFoldDB" id="A0AB34FLK6"/>
<dbReference type="Pfam" id="PF13519">
    <property type="entry name" value="VWA_2"/>
    <property type="match status" value="1"/>
</dbReference>
<evidence type="ECO:0000259" key="2">
    <source>
        <dbReference type="PROSITE" id="PS50234"/>
    </source>
</evidence>
<dbReference type="SMART" id="SM00327">
    <property type="entry name" value="VWA"/>
    <property type="match status" value="1"/>
</dbReference>
<dbReference type="EMBL" id="JAQHRD010000006">
    <property type="protein sequence ID" value="KAJ6439726.1"/>
    <property type="molecule type" value="Genomic_DNA"/>
</dbReference>
<dbReference type="InterPro" id="IPR039510">
    <property type="entry name" value="Vint_dom"/>
</dbReference>
<keyword evidence="4" id="KW-1185">Reference proteome</keyword>
<protein>
    <submittedName>
        <fullName evidence="3">U-box domain-containing protein</fullName>
    </submittedName>
</protein>
<sequence>MADGVEDAAALADPTFADRERRGSKPDRPVLADAQKGCPISTLLFKVVPTASYCTLHHANTNHQRLPLRNDVPPGYDEVAPANPCVSDEVCGATLRLAAVPSRDALIVKVQPPRAPPTDIHHVPCDIVLVIDVSGSMGSPAPVPGEGGSEDTGLSVLDLTKHAALTIIETMNAGDRLGIVTFGSKSKVIQDLEPMDDACKAKAKDNIKAMVPQDATNLWHGIRDAIEVFKDGGRSSRVPAMMVLTDGMPNHMCPPAGYIPKLRSMSSLPATIHTFGFGYSLRSGLLKSLAEFGNGNYAFIPDAGMIGTVFVHAVANLQTTFATNAKLCLSFSSELQIEQAMDVSVLQEETQEVESKENRVLQIPLGNLQYGQSRDLFLRVRRSTTNEADGELVLRPTDLDIHAKLDFNKVEVQPASQDSKVPVIAFQFTAKPANDPGQGSCTLSVRGSVAQPMSDLTDAEIAYHESRAQICRYLSSWFPIGPDGEHRVIAGGRELKKEELAKLVAEIPAQQHADVLNQSLMEDLTGPEPKGQISLAINNEDYFNKWGVHYLPSYYNAHSRQMCNSFKDPGPLQYGTDSPLFIACRDRLDNVFDNLPAPEPTPTVRSRWVGYGSSPGLGSGTRPKISMSRYRDAHGVCFAGSTPLQLASGRIVPIRKLKRGMKVRTPAGSRKVALVLRTPVQATTLCRVGSLAVTPWHPISIDGKSWTFPAYVAEGIVRYTGSVYSVMLQRDRSSRAHSIRVGSIWGVTLGHGLTQGTDARAHAFFGDYNQVGKSLVGLGVDSSGVVEGRGVERDPRTGLVVGFRAKVASRDNVHVHQSLVRKGCLAQPSI</sequence>
<evidence type="ECO:0000313" key="3">
    <source>
        <dbReference type="EMBL" id="KAJ6439726.1"/>
    </source>
</evidence>
<dbReference type="InterPro" id="IPR002035">
    <property type="entry name" value="VWF_A"/>
</dbReference>
<dbReference type="InterPro" id="IPR051266">
    <property type="entry name" value="CLCR"/>
</dbReference>
<proteinExistence type="predicted"/>
<dbReference type="SUPFAM" id="SSF53300">
    <property type="entry name" value="vWA-like"/>
    <property type="match status" value="1"/>
</dbReference>
<dbReference type="InterPro" id="IPR036844">
    <property type="entry name" value="Hint_dom_sf"/>
</dbReference>
<comment type="caution">
    <text evidence="3">The sequence shown here is derived from an EMBL/GenBank/DDBJ whole genome shotgun (WGS) entry which is preliminary data.</text>
</comment>
<accession>A0AB34FLK6</accession>
<dbReference type="PANTHER" id="PTHR10579">
    <property type="entry name" value="CALCIUM-ACTIVATED CHLORIDE CHANNEL REGULATOR"/>
    <property type="match status" value="1"/>
</dbReference>
<gene>
    <name evidence="3" type="ORF">O9K51_07617</name>
</gene>
<dbReference type="InterPro" id="IPR036465">
    <property type="entry name" value="vWFA_dom_sf"/>
</dbReference>
<name>A0AB34FLK6_9HYPO</name>
<dbReference type="Proteomes" id="UP001163105">
    <property type="component" value="Unassembled WGS sequence"/>
</dbReference>
<evidence type="ECO:0000313" key="4">
    <source>
        <dbReference type="Proteomes" id="UP001163105"/>
    </source>
</evidence>
<dbReference type="InterPro" id="IPR032838">
    <property type="entry name" value="Vwaint_dom"/>
</dbReference>
<dbReference type="SUPFAM" id="SSF51294">
    <property type="entry name" value="Hedgehog/intein (Hint) domain"/>
    <property type="match status" value="1"/>
</dbReference>
<dbReference type="Pfam" id="PF14623">
    <property type="entry name" value="Vint"/>
    <property type="match status" value="1"/>
</dbReference>
<feature type="region of interest" description="Disordered" evidence="1">
    <location>
        <begin position="1"/>
        <end position="32"/>
    </location>
</feature>
<reference evidence="3" key="1">
    <citation type="submission" date="2023-01" db="EMBL/GenBank/DDBJ databases">
        <title>The growth and conidiation of Purpureocillium lavendulum are regulated by nitrogen source and histone H3K14 acetylation.</title>
        <authorList>
            <person name="Tang P."/>
            <person name="Han J."/>
            <person name="Zhang C."/>
            <person name="Tang P."/>
            <person name="Qi F."/>
            <person name="Zhang K."/>
            <person name="Liang L."/>
        </authorList>
    </citation>
    <scope>NUCLEOTIDE SEQUENCE</scope>
    <source>
        <strain evidence="3">YMF1.00683</strain>
    </source>
</reference>
<dbReference type="Gene3D" id="3.40.50.410">
    <property type="entry name" value="von Willebrand factor, type A domain"/>
    <property type="match status" value="1"/>
</dbReference>